<evidence type="ECO:0000313" key="1">
    <source>
        <dbReference type="EMBL" id="MCU7551997.1"/>
    </source>
</evidence>
<dbReference type="SUPFAM" id="SSF49899">
    <property type="entry name" value="Concanavalin A-like lectins/glucanases"/>
    <property type="match status" value="1"/>
</dbReference>
<dbReference type="InterPro" id="IPR013320">
    <property type="entry name" value="ConA-like_dom_sf"/>
</dbReference>
<dbReference type="GO" id="GO:0004553">
    <property type="term" value="F:hydrolase activity, hydrolyzing O-glycosyl compounds"/>
    <property type="evidence" value="ECO:0007669"/>
    <property type="project" value="UniProtKB-ARBA"/>
</dbReference>
<organism evidence="1 2">
    <name type="scientific">Paraflavisolibacter caeni</name>
    <dbReference type="NCBI Taxonomy" id="2982496"/>
    <lineage>
        <taxon>Bacteria</taxon>
        <taxon>Pseudomonadati</taxon>
        <taxon>Bacteroidota</taxon>
        <taxon>Chitinophagia</taxon>
        <taxon>Chitinophagales</taxon>
        <taxon>Chitinophagaceae</taxon>
        <taxon>Paraflavisolibacter</taxon>
    </lineage>
</organism>
<dbReference type="AlphaFoldDB" id="A0A9X2XZX3"/>
<dbReference type="Proteomes" id="UP001155483">
    <property type="component" value="Unassembled WGS sequence"/>
</dbReference>
<comment type="caution">
    <text evidence="1">The sequence shown here is derived from an EMBL/GenBank/DDBJ whole genome shotgun (WGS) entry which is preliminary data.</text>
</comment>
<dbReference type="RefSeq" id="WP_279299434.1">
    <property type="nucleotide sequence ID" value="NZ_JAOTIF010000026.1"/>
</dbReference>
<sequence length="232" mass="26095">MKTFIQNGLVRKGWLKAFILIGSVVLISTKGISDSKRAVIWKLNNPELVGGYKTTVLGAPKVVKDQTGTSLFFDGIDDGLILPVNPVAGWKEFTIELLYKPAADGPTAPRFLHFQDSIDNRGTIEARITPEGNWYIDTFLKNGKSNKRVTLIDSTKLHPCDEWYWVALVYDGKKMAHFINGVKELEGAIGLEPMNKGQISLGVRLNKVNWFKGWIKEVRFHPEALERERIGK</sequence>
<dbReference type="GO" id="GO:0005975">
    <property type="term" value="P:carbohydrate metabolic process"/>
    <property type="evidence" value="ECO:0007669"/>
    <property type="project" value="UniProtKB-ARBA"/>
</dbReference>
<evidence type="ECO:0000313" key="2">
    <source>
        <dbReference type="Proteomes" id="UP001155483"/>
    </source>
</evidence>
<dbReference type="EMBL" id="JAOTIF010000026">
    <property type="protein sequence ID" value="MCU7551997.1"/>
    <property type="molecule type" value="Genomic_DNA"/>
</dbReference>
<proteinExistence type="predicted"/>
<gene>
    <name evidence="1" type="ORF">OCK74_22950</name>
</gene>
<protein>
    <submittedName>
        <fullName evidence="1">LamG domain-containing protein</fullName>
    </submittedName>
</protein>
<dbReference type="Gene3D" id="2.60.120.200">
    <property type="match status" value="1"/>
</dbReference>
<keyword evidence="2" id="KW-1185">Reference proteome</keyword>
<dbReference type="Pfam" id="PF13385">
    <property type="entry name" value="Laminin_G_3"/>
    <property type="match status" value="1"/>
</dbReference>
<name>A0A9X2XZX3_9BACT</name>
<reference evidence="1" key="1">
    <citation type="submission" date="2022-09" db="EMBL/GenBank/DDBJ databases">
        <authorList>
            <person name="Yuan C."/>
            <person name="Ke Z."/>
        </authorList>
    </citation>
    <scope>NUCLEOTIDE SEQUENCE</scope>
    <source>
        <strain evidence="1">LB-8</strain>
    </source>
</reference>
<accession>A0A9X2XZX3</accession>
<reference evidence="1" key="2">
    <citation type="submission" date="2023-04" db="EMBL/GenBank/DDBJ databases">
        <title>Paracnuella aquatica gen. nov., sp. nov., a member of the family Chitinophagaceae isolated from a hot spring.</title>
        <authorList>
            <person name="Wang C."/>
        </authorList>
    </citation>
    <scope>NUCLEOTIDE SEQUENCE</scope>
    <source>
        <strain evidence="1">LB-8</strain>
    </source>
</reference>